<gene>
    <name evidence="1" type="ORF">FDG2_1619</name>
</gene>
<reference evidence="2" key="1">
    <citation type="submission" date="2016-02" db="EMBL/GenBank/DDBJ databases">
        <authorList>
            <person name="Wibberg D."/>
        </authorList>
    </citation>
    <scope>NUCLEOTIDE SEQUENCE [LARGE SCALE GENOMIC DNA]</scope>
</reference>
<proteinExistence type="predicted"/>
<organism evidence="1 2">
    <name type="scientific">Candidatus Protofrankia californiensis</name>
    <dbReference type="NCBI Taxonomy" id="1839754"/>
    <lineage>
        <taxon>Bacteria</taxon>
        <taxon>Bacillati</taxon>
        <taxon>Actinomycetota</taxon>
        <taxon>Actinomycetes</taxon>
        <taxon>Frankiales</taxon>
        <taxon>Frankiaceae</taxon>
        <taxon>Protofrankia</taxon>
    </lineage>
</organism>
<accession>A0A1C3NW28</accession>
<evidence type="ECO:0000313" key="1">
    <source>
        <dbReference type="EMBL" id="SBW20198.1"/>
    </source>
</evidence>
<keyword evidence="2" id="KW-1185">Reference proteome</keyword>
<dbReference type="EMBL" id="FLUV01000679">
    <property type="protein sequence ID" value="SBW20198.1"/>
    <property type="molecule type" value="Genomic_DNA"/>
</dbReference>
<dbReference type="AlphaFoldDB" id="A0A1C3NW28"/>
<dbReference type="Proteomes" id="UP000199013">
    <property type="component" value="Unassembled WGS sequence"/>
</dbReference>
<sequence>MVMPIAEESRGWLDFADLVGFCLDRRVPTKLIDGLRYHRRAGALLAGLPGQ</sequence>
<evidence type="ECO:0000313" key="2">
    <source>
        <dbReference type="Proteomes" id="UP000199013"/>
    </source>
</evidence>
<name>A0A1C3NW28_9ACTN</name>
<protein>
    <submittedName>
        <fullName evidence="1">Uncharacterized protein</fullName>
    </submittedName>
</protein>